<proteinExistence type="predicted"/>
<dbReference type="InterPro" id="IPR050955">
    <property type="entry name" value="Plant_Biomass_Hydrol_Est"/>
</dbReference>
<evidence type="ECO:0000313" key="3">
    <source>
        <dbReference type="EMBL" id="TGG39982.1"/>
    </source>
</evidence>
<gene>
    <name evidence="3" type="ORF">EZ315_04445</name>
</gene>
<dbReference type="SUPFAM" id="SSF53474">
    <property type="entry name" value="alpha/beta-Hydrolases"/>
    <property type="match status" value="1"/>
</dbReference>
<evidence type="ECO:0000313" key="4">
    <source>
        <dbReference type="Proteomes" id="UP000297635"/>
    </source>
</evidence>
<dbReference type="RefSeq" id="WP_135470961.1">
    <property type="nucleotide sequence ID" value="NZ_CASCVZ010000013.1"/>
</dbReference>
<protein>
    <recommendedName>
        <fullName evidence="5">Esterase</fullName>
    </recommendedName>
</protein>
<organism evidence="3 4">
    <name type="scientific">Duncaniella freteri</name>
    <dbReference type="NCBI Taxonomy" id="2530391"/>
    <lineage>
        <taxon>Bacteria</taxon>
        <taxon>Pseudomonadati</taxon>
        <taxon>Bacteroidota</taxon>
        <taxon>Bacteroidia</taxon>
        <taxon>Bacteroidales</taxon>
        <taxon>Muribaculaceae</taxon>
        <taxon>Duncaniella</taxon>
    </lineage>
</organism>
<dbReference type="InterPro" id="IPR029058">
    <property type="entry name" value="AB_hydrolase_fold"/>
</dbReference>
<dbReference type="PANTHER" id="PTHR43037">
    <property type="entry name" value="UNNAMED PRODUCT-RELATED"/>
    <property type="match status" value="1"/>
</dbReference>
<accession>A0A4Z0V9F8</accession>
<feature type="signal peptide" evidence="2">
    <location>
        <begin position="1"/>
        <end position="22"/>
    </location>
</feature>
<dbReference type="EMBL" id="SJSA01000001">
    <property type="protein sequence ID" value="TGG39982.1"/>
    <property type="molecule type" value="Genomic_DNA"/>
</dbReference>
<evidence type="ECO:0000256" key="2">
    <source>
        <dbReference type="SAM" id="SignalP"/>
    </source>
</evidence>
<dbReference type="AlphaFoldDB" id="A0A4Z0V9F8"/>
<keyword evidence="4" id="KW-1185">Reference proteome</keyword>
<keyword evidence="1 2" id="KW-0732">Signal</keyword>
<feature type="chain" id="PRO_5021502784" description="Esterase" evidence="2">
    <location>
        <begin position="23"/>
        <end position="449"/>
    </location>
</feature>
<evidence type="ECO:0000256" key="1">
    <source>
        <dbReference type="ARBA" id="ARBA00022729"/>
    </source>
</evidence>
<dbReference type="Proteomes" id="UP000297635">
    <property type="component" value="Unassembled WGS sequence"/>
</dbReference>
<dbReference type="Gene3D" id="3.40.50.1820">
    <property type="entry name" value="alpha/beta hydrolase"/>
    <property type="match status" value="1"/>
</dbReference>
<comment type="caution">
    <text evidence="3">The sequence shown here is derived from an EMBL/GenBank/DDBJ whole genome shotgun (WGS) entry which is preliminary data.</text>
</comment>
<name>A0A4Z0V9F8_9BACT</name>
<sequence length="449" mass="50873">MNTILRSMLSVAMLSVMAGAYADSPDNIENYFLGYLQGETSPYISGNIVKSRDVKAVSDQVWKSWVDANKAFDEQKLSPLAALSAETASAWNLPADLEPNAVMNYYWGFKGDSISSAGIPLFIYMHGSGPRQQEWETGLKLAVRFDDSPSAYFIPQIPNEGEYYRWWHKSKQYAWEKVLRQSLASGEIDPDRVYMFGISEGAYGSQRLASFYADYIAGAGPMAGGEPLKNAPAENLRNTAFSLLTGDRDFGFYRDKLTRYTKRALDSLKQVYPEDYEYNIQLIPGRGHSIDYTPTTPWLSKHTRNPYPKHVSWENFEMDGRYRDGFYNLYVNERSNADESARTYYEMDIVGNTVNLTAQTVTYTATEIDPRWGIALDFKREYAPATSGSVTIYLNDSLVDLSKPVIVIVNGKKVFKGKLKMRMENIVNSCARYYDPSRLYPAAVTIDIR</sequence>
<reference evidence="3 4" key="1">
    <citation type="submission" date="2019-02" db="EMBL/GenBank/DDBJ databases">
        <title>Isolation and identification of novel species under the genus Muribaculum.</title>
        <authorList>
            <person name="Miyake S."/>
            <person name="Ding Y."/>
            <person name="Low A."/>
            <person name="Soh M."/>
            <person name="Seedorf H."/>
        </authorList>
    </citation>
    <scope>NUCLEOTIDE SEQUENCE [LARGE SCALE GENOMIC DNA]</scope>
    <source>
        <strain evidence="3 4">TLL-A3</strain>
    </source>
</reference>
<dbReference type="GeneID" id="82149032"/>
<evidence type="ECO:0008006" key="5">
    <source>
        <dbReference type="Google" id="ProtNLM"/>
    </source>
</evidence>
<dbReference type="PANTHER" id="PTHR43037:SF1">
    <property type="entry name" value="BLL1128 PROTEIN"/>
    <property type="match status" value="1"/>
</dbReference>